<feature type="transmembrane region" description="Helical" evidence="6">
    <location>
        <begin position="391"/>
        <end position="410"/>
    </location>
</feature>
<feature type="transmembrane region" description="Helical" evidence="6">
    <location>
        <begin position="335"/>
        <end position="355"/>
    </location>
</feature>
<evidence type="ECO:0000256" key="2">
    <source>
        <dbReference type="ARBA" id="ARBA00006434"/>
    </source>
</evidence>
<feature type="transmembrane region" description="Helical" evidence="6">
    <location>
        <begin position="179"/>
        <end position="197"/>
    </location>
</feature>
<dbReference type="GO" id="GO:0016020">
    <property type="term" value="C:membrane"/>
    <property type="evidence" value="ECO:0007669"/>
    <property type="project" value="UniProtKB-SubCell"/>
</dbReference>
<feature type="transmembrane region" description="Helical" evidence="6">
    <location>
        <begin position="289"/>
        <end position="314"/>
    </location>
</feature>
<protein>
    <submittedName>
        <fullName evidence="7">Sodium:proline symporter</fullName>
    </submittedName>
</protein>
<dbReference type="Gene3D" id="1.20.1730.10">
    <property type="entry name" value="Sodium/glucose cotransporter"/>
    <property type="match status" value="1"/>
</dbReference>
<dbReference type="Proteomes" id="UP000593594">
    <property type="component" value="Chromosome"/>
</dbReference>
<evidence type="ECO:0000256" key="4">
    <source>
        <dbReference type="ARBA" id="ARBA00022989"/>
    </source>
</evidence>
<name>A0A7S8C6M4_9HYPH</name>
<feature type="transmembrane region" description="Helical" evidence="6">
    <location>
        <begin position="217"/>
        <end position="234"/>
    </location>
</feature>
<dbReference type="KEGG" id="kmn:HW532_17320"/>
<accession>A0A7S8C6M4</accession>
<feature type="transmembrane region" description="Helical" evidence="6">
    <location>
        <begin position="361"/>
        <end position="384"/>
    </location>
</feature>
<evidence type="ECO:0000313" key="7">
    <source>
        <dbReference type="EMBL" id="QPC44301.1"/>
    </source>
</evidence>
<evidence type="ECO:0000256" key="1">
    <source>
        <dbReference type="ARBA" id="ARBA00004141"/>
    </source>
</evidence>
<dbReference type="InterPro" id="IPR001734">
    <property type="entry name" value="Na/solute_symporter"/>
</dbReference>
<comment type="subcellular location">
    <subcellularLocation>
        <location evidence="1">Membrane</location>
        <topology evidence="1">Multi-pass membrane protein</topology>
    </subcellularLocation>
</comment>
<keyword evidence="4 6" id="KW-1133">Transmembrane helix</keyword>
<sequence length="461" mass="47866">MHTLILFAALAAIAAVSVAIAPRVRAPDGFFRGLDESGAAPSLVTLVFSQVTTWIFARSLLTAAVLAYAYGLAGALAYTAYYLSFFTGAAIVDAVRFRHGCESIQAFLAQKFGRSGTLAYNILVAVRLLSEVFANLIVVGLVFGTEGTATYFAAILALTAVILGYSLFGGLRASLRTDVFQMGAFLVALAVIVWQLSGEPGWSLALIADSAPAASSPGWALLAVAFLQIVSYPMHDPVMMDRGFLADRRRTALSFIYAGLLSMACIFAFALLGLYAATGAEQGEPLLDALSRLIGPGAMLFVNLALIVSAASTLDSTLSSAAKLAVVDAGLARPTLANGRIAMVAFMAGGLAFLFARTSELYTAVAVSGTASLFLAPVIVVSLWGGRDVAVWAFHVAVAAALAGAVLYFVEAGGTVSVIEPVLGVTHKYEKLLAICVAVLAIGFCAFALALRPARAGRPAA</sequence>
<evidence type="ECO:0000256" key="6">
    <source>
        <dbReference type="SAM" id="Phobius"/>
    </source>
</evidence>
<feature type="transmembrane region" description="Helical" evidence="6">
    <location>
        <begin position="255"/>
        <end position="277"/>
    </location>
</feature>
<evidence type="ECO:0000313" key="8">
    <source>
        <dbReference type="Proteomes" id="UP000593594"/>
    </source>
</evidence>
<gene>
    <name evidence="7" type="ORF">HW532_17320</name>
</gene>
<evidence type="ECO:0000256" key="5">
    <source>
        <dbReference type="ARBA" id="ARBA00023136"/>
    </source>
</evidence>
<reference evidence="7 8" key="1">
    <citation type="submission" date="2020-06" db="EMBL/GenBank/DDBJ databases">
        <title>Genome sequence of 2 isolates from Red Sea Mangroves.</title>
        <authorList>
            <person name="Sefrji F."/>
            <person name="Michoud G."/>
            <person name="Merlino G."/>
            <person name="Daffonchio D."/>
        </authorList>
    </citation>
    <scope>NUCLEOTIDE SEQUENCE [LARGE SCALE GENOMIC DNA]</scope>
    <source>
        <strain evidence="7 8">R1DC25</strain>
    </source>
</reference>
<keyword evidence="3 6" id="KW-0812">Transmembrane</keyword>
<dbReference type="GO" id="GO:0022857">
    <property type="term" value="F:transmembrane transporter activity"/>
    <property type="evidence" value="ECO:0007669"/>
    <property type="project" value="InterPro"/>
</dbReference>
<feature type="transmembrane region" description="Helical" evidence="6">
    <location>
        <begin position="118"/>
        <end position="143"/>
    </location>
</feature>
<keyword evidence="8" id="KW-1185">Reference proteome</keyword>
<comment type="similarity">
    <text evidence="2">Belongs to the sodium:solute symporter (SSF) (TC 2.A.21) family.</text>
</comment>
<organism evidence="7 8">
    <name type="scientific">Kaustia mangrovi</name>
    <dbReference type="NCBI Taxonomy" id="2593653"/>
    <lineage>
        <taxon>Bacteria</taxon>
        <taxon>Pseudomonadati</taxon>
        <taxon>Pseudomonadota</taxon>
        <taxon>Alphaproteobacteria</taxon>
        <taxon>Hyphomicrobiales</taxon>
        <taxon>Parvibaculaceae</taxon>
        <taxon>Kaustia</taxon>
    </lineage>
</organism>
<dbReference type="AlphaFoldDB" id="A0A7S8C6M4"/>
<evidence type="ECO:0000256" key="3">
    <source>
        <dbReference type="ARBA" id="ARBA00022692"/>
    </source>
</evidence>
<dbReference type="EMBL" id="CP058214">
    <property type="protein sequence ID" value="QPC44301.1"/>
    <property type="molecule type" value="Genomic_DNA"/>
</dbReference>
<proteinExistence type="inferred from homology"/>
<keyword evidence="5 6" id="KW-0472">Membrane</keyword>
<dbReference type="PROSITE" id="PS50283">
    <property type="entry name" value="NA_SOLUT_SYMP_3"/>
    <property type="match status" value="1"/>
</dbReference>
<dbReference type="InterPro" id="IPR038377">
    <property type="entry name" value="Na/Glc_symporter_sf"/>
</dbReference>
<feature type="transmembrane region" description="Helical" evidence="6">
    <location>
        <begin position="149"/>
        <end position="167"/>
    </location>
</feature>
<feature type="transmembrane region" description="Helical" evidence="6">
    <location>
        <begin position="432"/>
        <end position="451"/>
    </location>
</feature>
<dbReference type="RefSeq" id="WP_213161668.1">
    <property type="nucleotide sequence ID" value="NZ_CP058214.1"/>
</dbReference>